<evidence type="ECO:0000256" key="4">
    <source>
        <dbReference type="ARBA" id="ARBA00022722"/>
    </source>
</evidence>
<dbReference type="CDD" id="cd06138">
    <property type="entry name" value="ExoI_N"/>
    <property type="match status" value="1"/>
</dbReference>
<dbReference type="EMBL" id="SNXC01000013">
    <property type="protein sequence ID" value="TDO96955.1"/>
    <property type="molecule type" value="Genomic_DNA"/>
</dbReference>
<dbReference type="PROSITE" id="PS51784">
    <property type="entry name" value="EXOI_SH3"/>
    <property type="match status" value="1"/>
</dbReference>
<dbReference type="Gene3D" id="3.30.420.10">
    <property type="entry name" value="Ribonuclease H-like superfamily/Ribonuclease H"/>
    <property type="match status" value="1"/>
</dbReference>
<gene>
    <name evidence="18" type="ORF">DFP79_2727</name>
</gene>
<dbReference type="InterPro" id="IPR036397">
    <property type="entry name" value="RNaseH_sf"/>
</dbReference>
<keyword evidence="9 15" id="KW-0460">Magnesium</keyword>
<dbReference type="GO" id="GO:0046872">
    <property type="term" value="F:metal ion binding"/>
    <property type="evidence" value="ECO:0007669"/>
    <property type="project" value="UniProtKB-KW"/>
</dbReference>
<comment type="catalytic activity">
    <reaction evidence="1 13">
        <text>Exonucleolytic cleavage in the 3'- to 5'-direction to yield nucleoside 5'-phosphates.</text>
        <dbReference type="EC" id="3.1.11.1"/>
    </reaction>
</comment>
<feature type="domain" description="ExoI SH3-like" evidence="16">
    <location>
        <begin position="200"/>
        <end position="354"/>
    </location>
</feature>
<dbReference type="Pfam" id="PF08411">
    <property type="entry name" value="ExoI_SH3"/>
    <property type="match status" value="1"/>
</dbReference>
<evidence type="ECO:0000259" key="17">
    <source>
        <dbReference type="PROSITE" id="PS51785"/>
    </source>
</evidence>
<dbReference type="InterPro" id="IPR058561">
    <property type="entry name" value="Exonuc_1_C"/>
</dbReference>
<dbReference type="GO" id="GO:0008310">
    <property type="term" value="F:single-stranded DNA 3'-5' DNA exonuclease activity"/>
    <property type="evidence" value="ECO:0007669"/>
    <property type="project" value="UniProtKB-EC"/>
</dbReference>
<evidence type="ECO:0000256" key="9">
    <source>
        <dbReference type="ARBA" id="ARBA00022842"/>
    </source>
</evidence>
<evidence type="ECO:0000313" key="19">
    <source>
        <dbReference type="Proteomes" id="UP000294656"/>
    </source>
</evidence>
<sequence>MSNVAPSSYFWFDFETTGVDPAKDRPMQFAGIRTDLDFNPIGEPIMFYCKLAEDVLPNPDACLLTGIIPQDANRDGLCEAEFMAEIEKELSQPGTCALGYNTLRFDDEVVRYGFYRNFIDPYAREWQNNCSRWDVIDLVRMTFAMRPDGIKWPKNEEGKVSLKLELLTKENGIAHEQAHDALSDVHGTIAIAKLIRDKQPKLFDYYAKMRRKSELQQFIDPYRMKPFLHISGMFGLDKKFSAFVAPVAPHPSNKNGIVVFDLMADATPLVSLSVDEIRQRVFSTSEELGELSRLPLKVIHLNRAPAVAPATFLKDADVVSRLELNGDVCRANLNILKSTQGLAAKLTKVFEQEERKIDKDPDTMLYSGGFFSREDKQRMEEIRSTPIDALGEIEMAFDDRRLPEMFMRYLGRNYPEQLNEQQREEWEEYRQMRLLKADGGGTIHMDAFFARLNELALDEDLEPSKRLMLQDLSDYAQSIYPF</sequence>
<evidence type="ECO:0000256" key="5">
    <source>
        <dbReference type="ARBA" id="ARBA00022723"/>
    </source>
</evidence>
<comment type="cofactor">
    <cofactor evidence="15">
        <name>Mg(2+)</name>
        <dbReference type="ChEBI" id="CHEBI:18420"/>
    </cofactor>
    <text evidence="15">Binds 2 Mg(2+) ions per monomer.</text>
</comment>
<evidence type="ECO:0000256" key="1">
    <source>
        <dbReference type="ARBA" id="ARBA00000563"/>
    </source>
</evidence>
<dbReference type="InterPro" id="IPR012337">
    <property type="entry name" value="RNaseH-like_sf"/>
</dbReference>
<keyword evidence="19" id="KW-1185">Reference proteome</keyword>
<keyword evidence="10" id="KW-0238">DNA-binding</keyword>
<dbReference type="Pfam" id="PF26016">
    <property type="entry name" value="ExoI_C"/>
    <property type="match status" value="1"/>
</dbReference>
<feature type="domain" description="ExoI C-terminal" evidence="17">
    <location>
        <begin position="357"/>
        <end position="480"/>
    </location>
</feature>
<keyword evidence="6 13" id="KW-0227">DNA damage</keyword>
<evidence type="ECO:0000259" key="16">
    <source>
        <dbReference type="PROSITE" id="PS51784"/>
    </source>
</evidence>
<dbReference type="Pfam" id="PF00929">
    <property type="entry name" value="RNase_T"/>
    <property type="match status" value="1"/>
</dbReference>
<dbReference type="Gene3D" id="1.20.1280.70">
    <property type="entry name" value="Exonuclease ExoI, domain 3"/>
    <property type="match status" value="1"/>
</dbReference>
<protein>
    <recommendedName>
        <fullName evidence="3 13">Exodeoxyribonuclease I</fullName>
        <ecNumber evidence="2 13">3.1.11.1</ecNumber>
    </recommendedName>
</protein>
<dbReference type="OrthoDB" id="9763470at2"/>
<dbReference type="SUPFAM" id="SSF53098">
    <property type="entry name" value="Ribonuclease H-like"/>
    <property type="match status" value="1"/>
</dbReference>
<dbReference type="InterPro" id="IPR013620">
    <property type="entry name" value="Exonuc_1_SH3"/>
</dbReference>
<feature type="binding site" evidence="15">
    <location>
        <position position="184"/>
    </location>
    <ligand>
        <name>Mg(2+)</name>
        <dbReference type="ChEBI" id="CHEBI:18420"/>
        <label>2</label>
    </ligand>
</feature>
<keyword evidence="7 13" id="KW-0378">Hydrolase</keyword>
<dbReference type="AlphaFoldDB" id="A0A4R6M7S5"/>
<dbReference type="FunFam" id="3.30.420.10:FF:000033">
    <property type="entry name" value="Exodeoxyribonuclease I"/>
    <property type="match status" value="1"/>
</dbReference>
<keyword evidence="4 13" id="KW-0540">Nuclease</keyword>
<dbReference type="GO" id="GO:0003677">
    <property type="term" value="F:DNA binding"/>
    <property type="evidence" value="ECO:0007669"/>
    <property type="project" value="UniProtKB-KW"/>
</dbReference>
<dbReference type="PROSITE" id="PS51785">
    <property type="entry name" value="EXOI_C"/>
    <property type="match status" value="1"/>
</dbReference>
<evidence type="ECO:0000256" key="11">
    <source>
        <dbReference type="ARBA" id="ARBA00023204"/>
    </source>
</evidence>
<organism evidence="18 19">
    <name type="scientific">Marinomonas balearica</name>
    <dbReference type="NCBI Taxonomy" id="491947"/>
    <lineage>
        <taxon>Bacteria</taxon>
        <taxon>Pseudomonadati</taxon>
        <taxon>Pseudomonadota</taxon>
        <taxon>Gammaproteobacteria</taxon>
        <taxon>Oceanospirillales</taxon>
        <taxon>Oceanospirillaceae</taxon>
        <taxon>Marinomonas</taxon>
    </lineage>
</organism>
<dbReference type="InterPro" id="IPR034747">
    <property type="entry name" value="EXOI_SH3"/>
</dbReference>
<proteinExistence type="predicted"/>
<dbReference type="InterPro" id="IPR038649">
    <property type="entry name" value="EXOI_SH3_sf"/>
</dbReference>
<accession>A0A4R6M7S5</accession>
<dbReference type="InterPro" id="IPR023607">
    <property type="entry name" value="Exodeoxyribonuclease_I"/>
</dbReference>
<feature type="binding site" evidence="14">
    <location>
        <position position="15"/>
    </location>
    <ligand>
        <name>substrate</name>
    </ligand>
</feature>
<evidence type="ECO:0000256" key="13">
    <source>
        <dbReference type="PIRNR" id="PIRNR000977"/>
    </source>
</evidence>
<keyword evidence="8 13" id="KW-0269">Exonuclease</keyword>
<dbReference type="NCBIfam" id="NF008746">
    <property type="entry name" value="PRK11779.1"/>
    <property type="match status" value="1"/>
</dbReference>
<evidence type="ECO:0000313" key="18">
    <source>
        <dbReference type="EMBL" id="TDO96955.1"/>
    </source>
</evidence>
<feature type="binding site" evidence="14">
    <location>
        <position position="163"/>
    </location>
    <ligand>
        <name>substrate</name>
    </ligand>
</feature>
<comment type="subunit">
    <text evidence="12">Monomer. Interacts with ssb (via C-terminus); this interaction stimulates the exonuclease activity by recruiting the enzyme to its substrate.</text>
</comment>
<evidence type="ECO:0000256" key="6">
    <source>
        <dbReference type="ARBA" id="ARBA00022763"/>
    </source>
</evidence>
<dbReference type="PIRSF" id="PIRSF000977">
    <property type="entry name" value="Exodeoxyribonuclease_I"/>
    <property type="match status" value="1"/>
</dbReference>
<dbReference type="Gene3D" id="3.30.1520.20">
    <property type="entry name" value="Exonuclease ExoI, domain 2"/>
    <property type="match status" value="1"/>
</dbReference>
<name>A0A4R6M7S5_9GAMM</name>
<dbReference type="Gene3D" id="1.10.287.1240">
    <property type="match status" value="1"/>
</dbReference>
<feature type="binding site" evidence="15">
    <location>
        <position position="13"/>
    </location>
    <ligand>
        <name>Mg(2+)</name>
        <dbReference type="ChEBI" id="CHEBI:18420"/>
        <label>1</label>
    </ligand>
</feature>
<evidence type="ECO:0000256" key="15">
    <source>
        <dbReference type="PIRSR" id="PIRSR000977-2"/>
    </source>
</evidence>
<evidence type="ECO:0000256" key="3">
    <source>
        <dbReference type="ARBA" id="ARBA00019900"/>
    </source>
</evidence>
<feature type="binding site" evidence="15">
    <location>
        <position position="15"/>
    </location>
    <ligand>
        <name>Mg(2+)</name>
        <dbReference type="ChEBI" id="CHEBI:18420"/>
        <label>2</label>
    </ligand>
</feature>
<dbReference type="SMART" id="SM00479">
    <property type="entry name" value="EXOIII"/>
    <property type="match status" value="1"/>
</dbReference>
<evidence type="ECO:0000256" key="10">
    <source>
        <dbReference type="ARBA" id="ARBA00023125"/>
    </source>
</evidence>
<reference evidence="18 19" key="1">
    <citation type="submission" date="2019-03" db="EMBL/GenBank/DDBJ databases">
        <title>Genomic Encyclopedia of Type Strains, Phase III (KMG-III): the genomes of soil and plant-associated and newly described type strains.</title>
        <authorList>
            <person name="Whitman W."/>
        </authorList>
    </citation>
    <scope>NUCLEOTIDE SEQUENCE [LARGE SCALE GENOMIC DNA]</scope>
    <source>
        <strain evidence="18 19">CECT 7378</strain>
    </source>
</reference>
<evidence type="ECO:0000256" key="12">
    <source>
        <dbReference type="ARBA" id="ARBA00046792"/>
    </source>
</evidence>
<dbReference type="GO" id="GO:0006281">
    <property type="term" value="P:DNA repair"/>
    <property type="evidence" value="ECO:0007669"/>
    <property type="project" value="UniProtKB-KW"/>
</dbReference>
<dbReference type="InterPro" id="IPR013520">
    <property type="entry name" value="Ribonucl_H"/>
</dbReference>
<evidence type="ECO:0000256" key="8">
    <source>
        <dbReference type="ARBA" id="ARBA00022839"/>
    </source>
</evidence>
<evidence type="ECO:0000256" key="14">
    <source>
        <dbReference type="PIRSR" id="PIRSR000977-1"/>
    </source>
</evidence>
<evidence type="ECO:0000256" key="7">
    <source>
        <dbReference type="ARBA" id="ARBA00022801"/>
    </source>
</evidence>
<dbReference type="Proteomes" id="UP000294656">
    <property type="component" value="Unassembled WGS sequence"/>
</dbReference>
<dbReference type="RefSeq" id="WP_133504447.1">
    <property type="nucleotide sequence ID" value="NZ_SNXC01000013.1"/>
</dbReference>
<keyword evidence="11 13" id="KW-0234">DNA repair</keyword>
<comment type="caution">
    <text evidence="18">The sequence shown here is derived from an EMBL/GenBank/DDBJ whole genome shotgun (WGS) entry which is preliminary data.</text>
</comment>
<evidence type="ECO:0000256" key="2">
    <source>
        <dbReference type="ARBA" id="ARBA00012108"/>
    </source>
</evidence>
<keyword evidence="5 15" id="KW-0479">Metal-binding</keyword>
<dbReference type="EC" id="3.1.11.1" evidence="2 13"/>